<dbReference type="CDD" id="cd04033">
    <property type="entry name" value="C2_NEDD4_NEDD4L"/>
    <property type="match status" value="1"/>
</dbReference>
<evidence type="ECO:0000256" key="12">
    <source>
        <dbReference type="ARBA" id="ARBA00022782"/>
    </source>
</evidence>
<feature type="compositionally biased region" description="Polar residues" evidence="20">
    <location>
        <begin position="337"/>
        <end position="351"/>
    </location>
</feature>
<evidence type="ECO:0000256" key="10">
    <source>
        <dbReference type="ARBA" id="ARBA00022737"/>
    </source>
</evidence>
<dbReference type="Gene3D" id="3.30.2410.10">
    <property type="entry name" value="Hect, E3 ligase catalytic domain"/>
    <property type="match status" value="1"/>
</dbReference>
<evidence type="ECO:0000256" key="7">
    <source>
        <dbReference type="ARBA" id="ARBA00022490"/>
    </source>
</evidence>
<organism evidence="24 25">
    <name type="scientific">Pogonophryne albipinna</name>
    <dbReference type="NCBI Taxonomy" id="1090488"/>
    <lineage>
        <taxon>Eukaryota</taxon>
        <taxon>Metazoa</taxon>
        <taxon>Chordata</taxon>
        <taxon>Craniata</taxon>
        <taxon>Vertebrata</taxon>
        <taxon>Euteleostomi</taxon>
        <taxon>Actinopterygii</taxon>
        <taxon>Neopterygii</taxon>
        <taxon>Teleostei</taxon>
        <taxon>Neoteleostei</taxon>
        <taxon>Acanthomorphata</taxon>
        <taxon>Eupercaria</taxon>
        <taxon>Perciformes</taxon>
        <taxon>Notothenioidei</taxon>
        <taxon>Pogonophryne</taxon>
    </lineage>
</organism>
<feature type="region of interest" description="Disordered" evidence="20">
    <location>
        <begin position="155"/>
        <end position="195"/>
    </location>
</feature>
<evidence type="ECO:0000256" key="8">
    <source>
        <dbReference type="ARBA" id="ARBA00022553"/>
    </source>
</evidence>
<feature type="region of interest" description="Disordered" evidence="20">
    <location>
        <begin position="408"/>
        <end position="508"/>
    </location>
</feature>
<dbReference type="GO" id="GO:0005794">
    <property type="term" value="C:Golgi apparatus"/>
    <property type="evidence" value="ECO:0007669"/>
    <property type="project" value="UniProtKB-SubCell"/>
</dbReference>
<dbReference type="SMART" id="SM00119">
    <property type="entry name" value="HECTc"/>
    <property type="match status" value="1"/>
</dbReference>
<dbReference type="FunFam" id="3.90.1750.10:FF:000026">
    <property type="entry name" value="E3 ubiquitin-protein ligase HACE1"/>
    <property type="match status" value="1"/>
</dbReference>
<dbReference type="GO" id="GO:0016567">
    <property type="term" value="P:protein ubiquitination"/>
    <property type="evidence" value="ECO:0007669"/>
    <property type="project" value="TreeGrafter"/>
</dbReference>
<keyword evidence="13 19" id="KW-0833">Ubl conjugation pathway</keyword>
<dbReference type="GO" id="GO:0006811">
    <property type="term" value="P:monoatomic ion transport"/>
    <property type="evidence" value="ECO:0007669"/>
    <property type="project" value="UniProtKB-ARBA"/>
</dbReference>
<dbReference type="InterPro" id="IPR001202">
    <property type="entry name" value="WW_dom"/>
</dbReference>
<evidence type="ECO:0000256" key="11">
    <source>
        <dbReference type="ARBA" id="ARBA00022753"/>
    </source>
</evidence>
<dbReference type="InterPro" id="IPR000008">
    <property type="entry name" value="C2_dom"/>
</dbReference>
<evidence type="ECO:0000313" key="25">
    <source>
        <dbReference type="Proteomes" id="UP001219934"/>
    </source>
</evidence>
<dbReference type="AlphaFoldDB" id="A0AAD6F5I1"/>
<dbReference type="Gene3D" id="2.60.40.150">
    <property type="entry name" value="C2 domain"/>
    <property type="match status" value="1"/>
</dbReference>
<dbReference type="CDD" id="cd00078">
    <property type="entry name" value="HECTc"/>
    <property type="match status" value="1"/>
</dbReference>
<dbReference type="PROSITE" id="PS50020">
    <property type="entry name" value="WW_DOMAIN_2"/>
    <property type="match status" value="4"/>
</dbReference>
<feature type="domain" description="C2" evidence="21">
    <location>
        <begin position="1"/>
        <end position="125"/>
    </location>
</feature>
<protein>
    <recommendedName>
        <fullName evidence="16">E3 ubiquitin-protein ligase NEDD4-like</fullName>
        <ecNumber evidence="6">2.3.2.26</ecNumber>
    </recommendedName>
    <alternativeName>
        <fullName evidence="17">HECT-type E3 ubiquitin transferase NED4L</fullName>
    </alternativeName>
</protein>
<dbReference type="FunFam" id="3.90.1750.10:FF:000001">
    <property type="entry name" value="E3 ubiquitin-protein ligase NEDD4-like"/>
    <property type="match status" value="1"/>
</dbReference>
<keyword evidence="9" id="KW-0808">Transferase</keyword>
<evidence type="ECO:0000256" key="6">
    <source>
        <dbReference type="ARBA" id="ARBA00012485"/>
    </source>
</evidence>
<dbReference type="PROSITE" id="PS50237">
    <property type="entry name" value="HECT"/>
    <property type="match status" value="1"/>
</dbReference>
<dbReference type="GO" id="GO:0010766">
    <property type="term" value="P:negative regulation of sodium ion transport"/>
    <property type="evidence" value="ECO:0007669"/>
    <property type="project" value="UniProtKB-ARBA"/>
</dbReference>
<dbReference type="PANTHER" id="PTHR11254">
    <property type="entry name" value="HECT DOMAIN UBIQUITIN-PROTEIN LIGASE"/>
    <property type="match status" value="1"/>
</dbReference>
<dbReference type="PRINTS" id="PR00360">
    <property type="entry name" value="C2DOMAIN"/>
</dbReference>
<dbReference type="Pfam" id="PF00397">
    <property type="entry name" value="WW"/>
    <property type="match status" value="4"/>
</dbReference>
<dbReference type="GO" id="GO:0005771">
    <property type="term" value="C:multivesicular body"/>
    <property type="evidence" value="ECO:0007669"/>
    <property type="project" value="UniProtKB-SubCell"/>
</dbReference>
<dbReference type="PROSITE" id="PS50004">
    <property type="entry name" value="C2"/>
    <property type="match status" value="1"/>
</dbReference>
<sequence>MAANYEPIYGLSEDENETRVLRVKVIAGMDLAKKDIIGASDPYVKLSLYVADENKELALIQTKTIKKTLNPKWNEEFYFRVCPQNHRLLFEVFDENRLTRDDFLGQVDVPLSHLPTEDPAMERPYTFKDFLLRPRSHKSRVKGYLRLKMAYLPKVGGPEEEPGDMREEAEGWDESADSGSQRPQQLLPPLPPGWEEKVDNLGRTYYVNHNTRSTQWKRPSNMDVISETESDNQQRQIHQEAHRVFRSRRHISEDLENEHMEPRDLDNSWELITEEDPSDSLAQPLPGPSNILPPQLPSTPVTQDFSEDLNLRLTLTPETNGEMPGPSSALQNQLSNRLRSSSMTDGVSEQAQAAPLMSPSSTAYALTTPGLPPGWEERKDGKGRTYFVNHNSRNTTWTRPIVQLTEGGASTSAAGAAASPGGASALAPPPTPSSSSNASNNHLHEPQVRRPRSLSSPTVTLSTPMEGANNIPVRRAVKDTVSNPQSPQPSPYSSPKSQPKTQQSFLPPGWEMRIAPNGRPFFIDHNSRVTTWEDPRLKYPVHMRNKTSMEPGELGALPPGWEERIHSDGRTFYIDHNTKNTQWEDPRLQNPAITGPAVPYSREFKQKYDYFRKKLKKPADIPNRFEMKLHRGNIFEESYRRIMSLKRPDVLKSRLWIEFESEKGLDYGGVAREWFFLLSKEMFNPYYGLFEYSATDNYTLQINPNSGLCNEDHLSYFKFIGRVAGMAVFHGKLLDGFFIRPFYKMMLGKQISLKDMESVDSEYYNSLKWILENDPTELDLRFCIDEDNFGQTYQVDLKPSGSDMVVTNENKKEYIDLVIQWRFVNRVQKQMNAFLEGFTELIIIDLIKIFDENELELLMCGLGDVDVNDWRQHTVYKNGYCPNHPVIQWFWKVVLLMDAEKRIRLLQFVTGTSRVPMNGFAELYGSNGPQLFTIEQWGTPEKLPRAHTCFNRLDLPTYESFEDLREKLLMAVENAQGFEGVD</sequence>
<dbReference type="FunFam" id="2.20.70.10:FF:000017">
    <property type="entry name" value="E3 ubiquitin-protein ligase"/>
    <property type="match status" value="1"/>
</dbReference>
<dbReference type="Pfam" id="PF00168">
    <property type="entry name" value="C2"/>
    <property type="match status" value="1"/>
</dbReference>
<evidence type="ECO:0000256" key="16">
    <source>
        <dbReference type="ARBA" id="ARBA00068697"/>
    </source>
</evidence>
<dbReference type="InterPro" id="IPR000569">
    <property type="entry name" value="HECT_dom"/>
</dbReference>
<dbReference type="PANTHER" id="PTHR11254:SF441">
    <property type="entry name" value="HECT-TYPE E3 UBIQUITIN TRANSFERASE"/>
    <property type="match status" value="1"/>
</dbReference>
<evidence type="ECO:0000256" key="20">
    <source>
        <dbReference type="SAM" id="MobiDB-lite"/>
    </source>
</evidence>
<keyword evidence="14" id="KW-0832">Ubl conjugation</keyword>
<dbReference type="FunFam" id="2.20.70.10:FF:000006">
    <property type="entry name" value="E3 ubiquitin-protein ligase NEDD4-like protein"/>
    <property type="match status" value="1"/>
</dbReference>
<dbReference type="FunFam" id="3.30.2410.10:FF:000001">
    <property type="entry name" value="E3 ubiquitin-protein ligase NEDD4-like"/>
    <property type="match status" value="1"/>
</dbReference>
<evidence type="ECO:0000259" key="21">
    <source>
        <dbReference type="PROSITE" id="PS50004"/>
    </source>
</evidence>
<name>A0AAD6F5I1_9TELE</name>
<gene>
    <name evidence="24" type="ORF">JOQ06_024479</name>
</gene>
<dbReference type="CDD" id="cd00201">
    <property type="entry name" value="WW"/>
    <property type="match status" value="4"/>
</dbReference>
<evidence type="ECO:0000256" key="3">
    <source>
        <dbReference type="ARBA" id="ARBA00004555"/>
    </source>
</evidence>
<feature type="compositionally biased region" description="Low complexity" evidence="20">
    <location>
        <begin position="453"/>
        <end position="464"/>
    </location>
</feature>
<dbReference type="GO" id="GO:0019871">
    <property type="term" value="F:sodium channel inhibitor activity"/>
    <property type="evidence" value="ECO:0007669"/>
    <property type="project" value="TreeGrafter"/>
</dbReference>
<comment type="catalytic activity">
    <reaction evidence="1">
        <text>S-ubiquitinyl-[E2 ubiquitin-conjugating enzyme]-L-cysteine + [acceptor protein]-L-lysine = [E2 ubiquitin-conjugating enzyme]-L-cysteine + N(6)-ubiquitinyl-[acceptor protein]-L-lysine.</text>
        <dbReference type="EC" id="2.3.2.26"/>
    </reaction>
</comment>
<dbReference type="SUPFAM" id="SSF56204">
    <property type="entry name" value="Hect, E3 ligase catalytic domain"/>
    <property type="match status" value="1"/>
</dbReference>
<evidence type="ECO:0000259" key="23">
    <source>
        <dbReference type="PROSITE" id="PS50237"/>
    </source>
</evidence>
<dbReference type="GO" id="GO:0048814">
    <property type="term" value="P:regulation of dendrite morphogenesis"/>
    <property type="evidence" value="ECO:0007669"/>
    <property type="project" value="TreeGrafter"/>
</dbReference>
<evidence type="ECO:0000256" key="5">
    <source>
        <dbReference type="ARBA" id="ARBA00004906"/>
    </source>
</evidence>
<keyword evidence="7" id="KW-0963">Cytoplasm</keyword>
<dbReference type="GO" id="GO:0006511">
    <property type="term" value="P:ubiquitin-dependent protein catabolic process"/>
    <property type="evidence" value="ECO:0007669"/>
    <property type="project" value="InterPro"/>
</dbReference>
<evidence type="ECO:0000259" key="22">
    <source>
        <dbReference type="PROSITE" id="PS50020"/>
    </source>
</evidence>
<keyword evidence="15" id="KW-0333">Golgi apparatus</keyword>
<dbReference type="PROSITE" id="PS01159">
    <property type="entry name" value="WW_DOMAIN_1"/>
    <property type="match status" value="4"/>
</dbReference>
<comment type="subcellular location">
    <subcellularLocation>
        <location evidence="2">Cytoplasm</location>
    </subcellularLocation>
    <subcellularLocation>
        <location evidence="4">Endosome</location>
        <location evidence="4">Multivesicular body</location>
    </subcellularLocation>
    <subcellularLocation>
        <location evidence="3">Golgi apparatus</location>
    </subcellularLocation>
</comment>
<dbReference type="EC" id="2.3.2.26" evidence="6"/>
<dbReference type="GO" id="GO:0030154">
    <property type="term" value="P:cell differentiation"/>
    <property type="evidence" value="ECO:0007669"/>
    <property type="project" value="UniProtKB-KW"/>
</dbReference>
<evidence type="ECO:0000313" key="24">
    <source>
        <dbReference type="EMBL" id="KAJ4921552.1"/>
    </source>
</evidence>
<comment type="caution">
    <text evidence="24">The sequence shown here is derived from an EMBL/GenBank/DDBJ whole genome shotgun (WGS) entry which is preliminary data.</text>
</comment>
<feature type="domain" description="WW" evidence="22">
    <location>
        <begin position="504"/>
        <end position="537"/>
    </location>
</feature>
<feature type="domain" description="WW" evidence="22">
    <location>
        <begin position="555"/>
        <end position="588"/>
    </location>
</feature>
<dbReference type="Gene3D" id="3.90.1750.10">
    <property type="entry name" value="Hect, E3 ligase catalytic domains"/>
    <property type="match status" value="1"/>
</dbReference>
<dbReference type="FunFam" id="3.30.2160.10:FF:000001">
    <property type="entry name" value="E3 ubiquitin-protein ligase NEDD4-like"/>
    <property type="match status" value="1"/>
</dbReference>
<proteinExistence type="predicted"/>
<feature type="region of interest" description="Disordered" evidence="20">
    <location>
        <begin position="337"/>
        <end position="391"/>
    </location>
</feature>
<evidence type="ECO:0000256" key="14">
    <source>
        <dbReference type="ARBA" id="ARBA00022843"/>
    </source>
</evidence>
<dbReference type="PIRSF" id="PIRSF001569">
    <property type="entry name" value="E3_ub_ligase_SMURF1"/>
    <property type="match status" value="1"/>
</dbReference>
<dbReference type="Gene3D" id="3.30.2160.10">
    <property type="entry name" value="Hect, E3 ligase catalytic domain"/>
    <property type="match status" value="1"/>
</dbReference>
<feature type="compositionally biased region" description="Low complexity" evidence="20">
    <location>
        <begin position="408"/>
        <end position="426"/>
    </location>
</feature>
<evidence type="ECO:0000256" key="19">
    <source>
        <dbReference type="PROSITE-ProRule" id="PRU00104"/>
    </source>
</evidence>
<evidence type="ECO:0000256" key="17">
    <source>
        <dbReference type="ARBA" id="ARBA00082247"/>
    </source>
</evidence>
<keyword evidence="25" id="KW-1185">Reference proteome</keyword>
<dbReference type="SUPFAM" id="SSF49562">
    <property type="entry name" value="C2 domain (Calcium/lipid-binding domain, CaLB)"/>
    <property type="match status" value="1"/>
</dbReference>
<evidence type="ECO:0000256" key="2">
    <source>
        <dbReference type="ARBA" id="ARBA00004496"/>
    </source>
</evidence>
<dbReference type="SMART" id="SM00239">
    <property type="entry name" value="C2"/>
    <property type="match status" value="1"/>
</dbReference>
<dbReference type="InterPro" id="IPR035892">
    <property type="entry name" value="C2_domain_sf"/>
</dbReference>
<dbReference type="SUPFAM" id="SSF51045">
    <property type="entry name" value="WW domain"/>
    <property type="match status" value="4"/>
</dbReference>
<dbReference type="SMART" id="SM00456">
    <property type="entry name" value="WW"/>
    <property type="match status" value="4"/>
</dbReference>
<evidence type="ECO:0000256" key="9">
    <source>
        <dbReference type="ARBA" id="ARBA00022679"/>
    </source>
</evidence>
<reference evidence="24" key="1">
    <citation type="submission" date="2022-11" db="EMBL/GenBank/DDBJ databases">
        <title>Chromosome-level genome of Pogonophryne albipinna.</title>
        <authorList>
            <person name="Jo E."/>
        </authorList>
    </citation>
    <scope>NUCLEOTIDE SEQUENCE</scope>
    <source>
        <strain evidence="24">SGF0006</strain>
        <tissue evidence="24">Muscle</tissue>
    </source>
</reference>
<dbReference type="InterPro" id="IPR050409">
    <property type="entry name" value="E3_ubiq-protein_ligase"/>
</dbReference>
<keyword evidence="11" id="KW-0967">Endosome</keyword>
<dbReference type="Gene3D" id="2.20.70.10">
    <property type="match status" value="3"/>
</dbReference>
<feature type="domain" description="WW" evidence="22">
    <location>
        <begin position="369"/>
        <end position="402"/>
    </location>
</feature>
<dbReference type="FunFam" id="2.60.40.150:FF:000047">
    <property type="entry name" value="Putative E3 ubiquitin-protein ligase NEDD4-like"/>
    <property type="match status" value="1"/>
</dbReference>
<feature type="active site" description="Glycyl thioester intermediate" evidence="18 19">
    <location>
        <position position="949"/>
    </location>
</feature>
<dbReference type="FunFam" id="2.20.70.10:FF:000008">
    <property type="entry name" value="E3 ubiquitin-protein ligase NEDD4-like protein"/>
    <property type="match status" value="1"/>
</dbReference>
<dbReference type="Pfam" id="PF00632">
    <property type="entry name" value="HECT"/>
    <property type="match status" value="1"/>
</dbReference>
<dbReference type="Proteomes" id="UP001219934">
    <property type="component" value="Unassembled WGS sequence"/>
</dbReference>
<dbReference type="InterPro" id="IPR024928">
    <property type="entry name" value="E3_ub_ligase_SMURF1"/>
</dbReference>
<evidence type="ECO:0000256" key="13">
    <source>
        <dbReference type="ARBA" id="ARBA00022786"/>
    </source>
</evidence>
<feature type="domain" description="HECT" evidence="23">
    <location>
        <begin position="647"/>
        <end position="981"/>
    </location>
</feature>
<evidence type="ECO:0000256" key="1">
    <source>
        <dbReference type="ARBA" id="ARBA00000885"/>
    </source>
</evidence>
<comment type="pathway">
    <text evidence="5">Protein modification; protein ubiquitination.</text>
</comment>
<keyword evidence="12" id="KW-0221">Differentiation</keyword>
<dbReference type="EMBL" id="JAPTMU010000116">
    <property type="protein sequence ID" value="KAJ4921552.1"/>
    <property type="molecule type" value="Genomic_DNA"/>
</dbReference>
<dbReference type="InterPro" id="IPR036020">
    <property type="entry name" value="WW_dom_sf"/>
</dbReference>
<keyword evidence="8" id="KW-0597">Phosphoprotein</keyword>
<accession>A0AAD6F5I1</accession>
<feature type="compositionally biased region" description="Low complexity" evidence="20">
    <location>
        <begin position="493"/>
        <end position="504"/>
    </location>
</feature>
<dbReference type="InterPro" id="IPR035983">
    <property type="entry name" value="Hect_E3_ubiquitin_ligase"/>
</dbReference>
<evidence type="ECO:0000256" key="18">
    <source>
        <dbReference type="PIRSR" id="PIRSR001569-1"/>
    </source>
</evidence>
<evidence type="ECO:0000256" key="15">
    <source>
        <dbReference type="ARBA" id="ARBA00023034"/>
    </source>
</evidence>
<keyword evidence="10" id="KW-0677">Repeat</keyword>
<dbReference type="GO" id="GO:0061630">
    <property type="term" value="F:ubiquitin protein ligase activity"/>
    <property type="evidence" value="ECO:0007669"/>
    <property type="project" value="UniProtKB-EC"/>
</dbReference>
<feature type="region of interest" description="Disordered" evidence="20">
    <location>
        <begin position="274"/>
        <end position="303"/>
    </location>
</feature>
<evidence type="ECO:0000256" key="4">
    <source>
        <dbReference type="ARBA" id="ARBA00004559"/>
    </source>
</evidence>
<feature type="domain" description="WW" evidence="22">
    <location>
        <begin position="188"/>
        <end position="221"/>
    </location>
</feature>